<sequence length="398" mass="43668">MTKEEKRNLGFDTLSLHAGYEPEETTGSRAVPIYQTTSYVFNDADHAARLFALEEEGNIYTRIGNPTHSAFEKRIAALEGGEAALATSSGMAAINLTILGLLEAGDEIVSSRCIYGGTYNLFSVTLPKYGIETTFVDPDDLDAWEEAITENTKVLYLESPGNPLLNIVDIKKVAEIAHENDITVVFDNTFNTPYLCQPLSLGADIVVHSATKYIGGHGSSIGGVIVGSEDFIFKVRTEGYRDTGPALSPMNSWLFIQGLETLSLRMERHSENAQQVAEWLEEHDQVEWIKYPGLESHPQHELAKKQQENFGGMVCFEIKGGFEAGKKLINSVELCSLLANVGDTRTLIIHPASTTHEQLGKEEQEEAGITEGLIRLSVGIENVEDIIADLKQAFATID</sequence>
<dbReference type="GO" id="GO:0030170">
    <property type="term" value="F:pyridoxal phosphate binding"/>
    <property type="evidence" value="ECO:0007669"/>
    <property type="project" value="InterPro"/>
</dbReference>
<evidence type="ECO:0000313" key="9">
    <source>
        <dbReference type="EMBL" id="SJZ56983.1"/>
    </source>
</evidence>
<dbReference type="InterPro" id="IPR015424">
    <property type="entry name" value="PyrdxlP-dep_Trfase"/>
</dbReference>
<dbReference type="PROSITE" id="PS00868">
    <property type="entry name" value="CYS_MET_METAB_PP"/>
    <property type="match status" value="1"/>
</dbReference>
<dbReference type="Gene3D" id="3.40.640.10">
    <property type="entry name" value="Type I PLP-dependent aspartate aminotransferase-like (Major domain)"/>
    <property type="match status" value="1"/>
</dbReference>
<dbReference type="InterPro" id="IPR015422">
    <property type="entry name" value="PyrdxlP-dep_Trfase_small"/>
</dbReference>
<dbReference type="GO" id="GO:0004124">
    <property type="term" value="F:cysteine synthase activity"/>
    <property type="evidence" value="ECO:0007669"/>
    <property type="project" value="TreeGrafter"/>
</dbReference>
<dbReference type="STRING" id="142842.SAMN02745118_01214"/>
<dbReference type="Gene3D" id="3.90.1150.10">
    <property type="entry name" value="Aspartate Aminotransferase, domain 1"/>
    <property type="match status" value="1"/>
</dbReference>
<comment type="similarity">
    <text evidence="5">Belongs to the trans-sulfuration enzymes family. MetZ subfamily.</text>
</comment>
<dbReference type="GO" id="GO:0019346">
    <property type="term" value="P:transsulfuration"/>
    <property type="evidence" value="ECO:0007669"/>
    <property type="project" value="InterPro"/>
</dbReference>
<comment type="cofactor">
    <cofactor evidence="1 8">
        <name>pyridoxal 5'-phosphate</name>
        <dbReference type="ChEBI" id="CHEBI:597326"/>
    </cofactor>
</comment>
<keyword evidence="3" id="KW-0808">Transferase</keyword>
<feature type="modified residue" description="N6-(pyridoxal phosphate)lysine" evidence="7">
    <location>
        <position position="212"/>
    </location>
</feature>
<dbReference type="Pfam" id="PF01053">
    <property type="entry name" value="Cys_Met_Meta_PP"/>
    <property type="match status" value="1"/>
</dbReference>
<evidence type="ECO:0000256" key="8">
    <source>
        <dbReference type="RuleBase" id="RU362118"/>
    </source>
</evidence>
<dbReference type="InterPro" id="IPR015421">
    <property type="entry name" value="PyrdxlP-dep_Trfase_major"/>
</dbReference>
<dbReference type="PANTHER" id="PTHR43797">
    <property type="entry name" value="HOMOCYSTEINE/CYSTEINE SYNTHASE"/>
    <property type="match status" value="1"/>
</dbReference>
<accession>A0A1T4LQN0</accession>
<dbReference type="FunFam" id="3.90.1150.10:FF:000033">
    <property type="entry name" value="Cystathionine gamma-synthase"/>
    <property type="match status" value="1"/>
</dbReference>
<evidence type="ECO:0000256" key="4">
    <source>
        <dbReference type="ARBA" id="ARBA00022898"/>
    </source>
</evidence>
<dbReference type="PANTHER" id="PTHR43797:SF2">
    <property type="entry name" value="HOMOCYSTEINE_CYSTEINE SYNTHASE"/>
    <property type="match status" value="1"/>
</dbReference>
<evidence type="ECO:0000256" key="1">
    <source>
        <dbReference type="ARBA" id="ARBA00001933"/>
    </source>
</evidence>
<dbReference type="AlphaFoldDB" id="A0A1T4LQN0"/>
<dbReference type="InterPro" id="IPR000277">
    <property type="entry name" value="Cys/Met-Metab_PyrdxlP-dep_enz"/>
</dbReference>
<dbReference type="InterPro" id="IPR006235">
    <property type="entry name" value="OAc-hSer/O-AcSer_sulfhydrylase"/>
</dbReference>
<evidence type="ECO:0000256" key="7">
    <source>
        <dbReference type="PIRSR" id="PIRSR001434-2"/>
    </source>
</evidence>
<evidence type="ECO:0000256" key="5">
    <source>
        <dbReference type="ARBA" id="ARBA00060995"/>
    </source>
</evidence>
<keyword evidence="9" id="KW-0456">Lyase</keyword>
<evidence type="ECO:0000256" key="6">
    <source>
        <dbReference type="ARBA" id="ARBA00071157"/>
    </source>
</evidence>
<gene>
    <name evidence="9" type="ORF">SAMN02745118_01214</name>
</gene>
<dbReference type="CDD" id="cd00614">
    <property type="entry name" value="CGS_like"/>
    <property type="match status" value="1"/>
</dbReference>
<dbReference type="FunFam" id="3.40.640.10:FF:000035">
    <property type="entry name" value="O-succinylhomoserine sulfhydrylase"/>
    <property type="match status" value="1"/>
</dbReference>
<dbReference type="GO" id="GO:0006535">
    <property type="term" value="P:cysteine biosynthetic process from serine"/>
    <property type="evidence" value="ECO:0007669"/>
    <property type="project" value="TreeGrafter"/>
</dbReference>
<dbReference type="RefSeq" id="WP_078809704.1">
    <property type="nucleotide sequence ID" value="NZ_FUWM01000009.1"/>
</dbReference>
<proteinExistence type="inferred from homology"/>
<dbReference type="GO" id="GO:0003961">
    <property type="term" value="F:O-acetylhomoserine aminocarboxypropyltransferase activity"/>
    <property type="evidence" value="ECO:0007669"/>
    <property type="project" value="TreeGrafter"/>
</dbReference>
<dbReference type="InterPro" id="IPR054542">
    <property type="entry name" value="Cys_met_metab_PP"/>
</dbReference>
<organism evidence="9 10">
    <name type="scientific">Selenihalanaerobacter shriftii</name>
    <dbReference type="NCBI Taxonomy" id="142842"/>
    <lineage>
        <taxon>Bacteria</taxon>
        <taxon>Bacillati</taxon>
        <taxon>Bacillota</taxon>
        <taxon>Clostridia</taxon>
        <taxon>Halanaerobiales</taxon>
        <taxon>Halobacteroidaceae</taxon>
        <taxon>Selenihalanaerobacter</taxon>
    </lineage>
</organism>
<dbReference type="PIRSF" id="PIRSF001434">
    <property type="entry name" value="CGS"/>
    <property type="match status" value="1"/>
</dbReference>
<evidence type="ECO:0000313" key="10">
    <source>
        <dbReference type="Proteomes" id="UP000190625"/>
    </source>
</evidence>
<name>A0A1T4LQN0_9FIRM</name>
<keyword evidence="10" id="KW-1185">Reference proteome</keyword>
<protein>
    <recommendedName>
        <fullName evidence="6">O-succinylhomoserine sulfhydrylase</fullName>
    </recommendedName>
</protein>
<dbReference type="GO" id="GO:0016829">
    <property type="term" value="F:lyase activity"/>
    <property type="evidence" value="ECO:0007669"/>
    <property type="project" value="UniProtKB-KW"/>
</dbReference>
<comment type="subunit">
    <text evidence="2">Homotetramer.</text>
</comment>
<keyword evidence="4 7" id="KW-0663">Pyridoxal phosphate</keyword>
<dbReference type="GO" id="GO:0071269">
    <property type="term" value="P:L-homocysteine biosynthetic process"/>
    <property type="evidence" value="ECO:0007669"/>
    <property type="project" value="TreeGrafter"/>
</dbReference>
<reference evidence="10" key="1">
    <citation type="submission" date="2017-02" db="EMBL/GenBank/DDBJ databases">
        <authorList>
            <person name="Varghese N."/>
            <person name="Submissions S."/>
        </authorList>
    </citation>
    <scope>NUCLEOTIDE SEQUENCE [LARGE SCALE GENOMIC DNA]</scope>
    <source>
        <strain evidence="10">ATCC BAA-73</strain>
    </source>
</reference>
<dbReference type="GO" id="GO:0005737">
    <property type="term" value="C:cytoplasm"/>
    <property type="evidence" value="ECO:0007669"/>
    <property type="project" value="TreeGrafter"/>
</dbReference>
<evidence type="ECO:0000256" key="2">
    <source>
        <dbReference type="ARBA" id="ARBA00011881"/>
    </source>
</evidence>
<dbReference type="EMBL" id="FUWM01000009">
    <property type="protein sequence ID" value="SJZ56983.1"/>
    <property type="molecule type" value="Genomic_DNA"/>
</dbReference>
<dbReference type="Proteomes" id="UP000190625">
    <property type="component" value="Unassembled WGS sequence"/>
</dbReference>
<evidence type="ECO:0000256" key="3">
    <source>
        <dbReference type="ARBA" id="ARBA00022679"/>
    </source>
</evidence>
<dbReference type="OrthoDB" id="9780685at2"/>
<dbReference type="SUPFAM" id="SSF53383">
    <property type="entry name" value="PLP-dependent transferases"/>
    <property type="match status" value="1"/>
</dbReference>